<dbReference type="GO" id="GO:0020037">
    <property type="term" value="F:heme binding"/>
    <property type="evidence" value="ECO:0007669"/>
    <property type="project" value="InterPro"/>
</dbReference>
<dbReference type="PRINTS" id="PR00463">
    <property type="entry name" value="EP450I"/>
</dbReference>
<dbReference type="InterPro" id="IPR017972">
    <property type="entry name" value="Cyt_P450_CS"/>
</dbReference>
<keyword evidence="3 4" id="KW-0408">Iron</keyword>
<dbReference type="InterPro" id="IPR001128">
    <property type="entry name" value="Cyt_P450"/>
</dbReference>
<keyword evidence="1 4" id="KW-0479">Metal-binding</keyword>
<dbReference type="PANTHER" id="PTHR46300:SF11">
    <property type="entry name" value="OXIDOREDUCTASE, PUTATIVE-RELATED"/>
    <property type="match status" value="1"/>
</dbReference>
<keyword evidence="7" id="KW-1185">Reference proteome</keyword>
<dbReference type="GO" id="GO:0005506">
    <property type="term" value="F:iron ion binding"/>
    <property type="evidence" value="ECO:0007669"/>
    <property type="project" value="InterPro"/>
</dbReference>
<dbReference type="PANTHER" id="PTHR46300">
    <property type="entry name" value="P450, PUTATIVE (EUROFUNG)-RELATED-RELATED"/>
    <property type="match status" value="1"/>
</dbReference>
<dbReference type="PROSITE" id="PS00086">
    <property type="entry name" value="CYTOCHROME_P450"/>
    <property type="match status" value="1"/>
</dbReference>
<dbReference type="EMBL" id="CBTN010000004">
    <property type="protein sequence ID" value="CDH49790.1"/>
    <property type="molecule type" value="Genomic_DNA"/>
</dbReference>
<dbReference type="InterPro" id="IPR050364">
    <property type="entry name" value="Cytochrome_P450_fung"/>
</dbReference>
<dbReference type="VEuPathDB" id="FungiDB:LCOR_01522.1"/>
<evidence type="ECO:0000256" key="2">
    <source>
        <dbReference type="ARBA" id="ARBA00023002"/>
    </source>
</evidence>
<keyword evidence="4 5" id="KW-0349">Heme</keyword>
<gene>
    <name evidence="6" type="ORF">LCOR_01522.1</name>
</gene>
<dbReference type="STRING" id="1263082.A0A068RJ82"/>
<dbReference type="Gene3D" id="1.10.630.10">
    <property type="entry name" value="Cytochrome P450"/>
    <property type="match status" value="1"/>
</dbReference>
<dbReference type="InterPro" id="IPR002401">
    <property type="entry name" value="Cyt_P450_E_grp-I"/>
</dbReference>
<dbReference type="Proteomes" id="UP000027586">
    <property type="component" value="Unassembled WGS sequence"/>
</dbReference>
<evidence type="ECO:0000256" key="1">
    <source>
        <dbReference type="ARBA" id="ARBA00022723"/>
    </source>
</evidence>
<evidence type="ECO:0000313" key="7">
    <source>
        <dbReference type="Proteomes" id="UP000027586"/>
    </source>
</evidence>
<dbReference type="InterPro" id="IPR036396">
    <property type="entry name" value="Cyt_P450_sf"/>
</dbReference>
<evidence type="ECO:0000256" key="3">
    <source>
        <dbReference type="ARBA" id="ARBA00023004"/>
    </source>
</evidence>
<comment type="caution">
    <text evidence="6">The sequence shown here is derived from an EMBL/GenBank/DDBJ whole genome shotgun (WGS) entry which is preliminary data.</text>
</comment>
<keyword evidence="5" id="KW-0503">Monooxygenase</keyword>
<evidence type="ECO:0000256" key="5">
    <source>
        <dbReference type="RuleBase" id="RU000461"/>
    </source>
</evidence>
<dbReference type="GO" id="GO:0004497">
    <property type="term" value="F:monooxygenase activity"/>
    <property type="evidence" value="ECO:0007669"/>
    <property type="project" value="UniProtKB-KW"/>
</dbReference>
<dbReference type="Pfam" id="PF00067">
    <property type="entry name" value="p450"/>
    <property type="match status" value="1"/>
</dbReference>
<protein>
    <submittedName>
        <fullName evidence="6">Cytochrome p450</fullName>
    </submittedName>
</protein>
<dbReference type="SUPFAM" id="SSF48264">
    <property type="entry name" value="Cytochrome P450"/>
    <property type="match status" value="1"/>
</dbReference>
<proteinExistence type="inferred from homology"/>
<accession>A0A068RJ82</accession>
<name>A0A068RJ82_9FUNG</name>
<organism evidence="6 7">
    <name type="scientific">Lichtheimia corymbifera JMRC:FSU:9682</name>
    <dbReference type="NCBI Taxonomy" id="1263082"/>
    <lineage>
        <taxon>Eukaryota</taxon>
        <taxon>Fungi</taxon>
        <taxon>Fungi incertae sedis</taxon>
        <taxon>Mucoromycota</taxon>
        <taxon>Mucoromycotina</taxon>
        <taxon>Mucoromycetes</taxon>
        <taxon>Mucorales</taxon>
        <taxon>Lichtheimiaceae</taxon>
        <taxon>Lichtheimia</taxon>
    </lineage>
</organism>
<comment type="cofactor">
    <cofactor evidence="4">
        <name>heme</name>
        <dbReference type="ChEBI" id="CHEBI:30413"/>
    </cofactor>
</comment>
<evidence type="ECO:0000256" key="4">
    <source>
        <dbReference type="PIRSR" id="PIRSR602401-1"/>
    </source>
</evidence>
<keyword evidence="2 5" id="KW-0560">Oxidoreductase</keyword>
<comment type="similarity">
    <text evidence="5">Belongs to the cytochrome P450 family.</text>
</comment>
<evidence type="ECO:0000313" key="6">
    <source>
        <dbReference type="EMBL" id="CDH49790.1"/>
    </source>
</evidence>
<dbReference type="AlphaFoldDB" id="A0A068RJ82"/>
<sequence>MLSSYYSLLQGNGDITKHATPLSLSAVAAAVAVTSILISRLMKKTGEYKEIPVAKGSVPYFGHSRSYLYTSMFDVPAILMAQRNKDLGPIVRYNMGSQPWLIISDADMAHELLNTHGVATSHRAKHTYGNAFDVAQYGITFHDPVGSRWKRIRAVLSQFIAPKQLSIHDEILHKEADYAVKRLLASSNGPPTAVFNALHQSTLNVTLMLGFNYRIEDPEDPFLAKIFDLITISIDSNEHLYDRRAFFPITMTLVDWWKQTYKKLVRVGKEIRPMVLQELARHGSDSDRECLFQVVDAIRDGKDIDDEAVRSLCFELVAAGTGTTAAAMTWILVILCNQPNDQEKIQAEIDAFIKTHDRIPVFDDREHLPLFMSAIKECLRLRPIAPLALARQTSEDVVCRGYFIPKGTILRPNVYAMNHDPKAYPNPDQFVVDRFLDEPRTMWTLSKAKAQERDHFTFGFGRRICPGINLAENEIFNVMVRLLAQASIKPVLDKDNNKRIYPDINGFINAGTVMVPAQDTMQFVKRDNPLNL</sequence>
<reference evidence="6" key="1">
    <citation type="submission" date="2013-08" db="EMBL/GenBank/DDBJ databases">
        <title>Gene expansion shapes genome architecture in the human pathogen Lichtheimia corymbifera: an evolutionary genomics analysis in the ancient terrestrial Mucorales (Mucoromycotina).</title>
        <authorList>
            <person name="Schwartze V.U."/>
            <person name="Winter S."/>
            <person name="Shelest E."/>
            <person name="Marcet-Houben M."/>
            <person name="Horn F."/>
            <person name="Wehner S."/>
            <person name="Hoffmann K."/>
            <person name="Riege K."/>
            <person name="Sammeth M."/>
            <person name="Nowrousian M."/>
            <person name="Valiante V."/>
            <person name="Linde J."/>
            <person name="Jacobsen I.D."/>
            <person name="Marz M."/>
            <person name="Brakhage A.A."/>
            <person name="Gabaldon T."/>
            <person name="Bocker S."/>
            <person name="Voigt K."/>
        </authorList>
    </citation>
    <scope>NUCLEOTIDE SEQUENCE [LARGE SCALE GENOMIC DNA]</scope>
    <source>
        <strain evidence="6">FSU 9682</strain>
    </source>
</reference>
<dbReference type="PRINTS" id="PR00385">
    <property type="entry name" value="P450"/>
</dbReference>
<feature type="binding site" description="axial binding residue" evidence="4">
    <location>
        <position position="465"/>
    </location>
    <ligand>
        <name>heme</name>
        <dbReference type="ChEBI" id="CHEBI:30413"/>
    </ligand>
    <ligandPart>
        <name>Fe</name>
        <dbReference type="ChEBI" id="CHEBI:18248"/>
    </ligandPart>
</feature>
<dbReference type="GO" id="GO:0016705">
    <property type="term" value="F:oxidoreductase activity, acting on paired donors, with incorporation or reduction of molecular oxygen"/>
    <property type="evidence" value="ECO:0007669"/>
    <property type="project" value="InterPro"/>
</dbReference>
<dbReference type="OrthoDB" id="2789670at2759"/>